<dbReference type="EMBL" id="GBRH01186056">
    <property type="protein sequence ID" value="JAE11840.1"/>
    <property type="molecule type" value="Transcribed_RNA"/>
</dbReference>
<organism evidence="1">
    <name type="scientific">Arundo donax</name>
    <name type="common">Giant reed</name>
    <name type="synonym">Donax arundinaceus</name>
    <dbReference type="NCBI Taxonomy" id="35708"/>
    <lineage>
        <taxon>Eukaryota</taxon>
        <taxon>Viridiplantae</taxon>
        <taxon>Streptophyta</taxon>
        <taxon>Embryophyta</taxon>
        <taxon>Tracheophyta</taxon>
        <taxon>Spermatophyta</taxon>
        <taxon>Magnoliopsida</taxon>
        <taxon>Liliopsida</taxon>
        <taxon>Poales</taxon>
        <taxon>Poaceae</taxon>
        <taxon>PACMAD clade</taxon>
        <taxon>Arundinoideae</taxon>
        <taxon>Arundineae</taxon>
        <taxon>Arundo</taxon>
    </lineage>
</organism>
<proteinExistence type="predicted"/>
<dbReference type="AlphaFoldDB" id="A0A0A9FFK8"/>
<reference evidence="1" key="1">
    <citation type="submission" date="2014-09" db="EMBL/GenBank/DDBJ databases">
        <authorList>
            <person name="Magalhaes I.L.F."/>
            <person name="Oliveira U."/>
            <person name="Santos F.R."/>
            <person name="Vidigal T.H.D.A."/>
            <person name="Brescovit A.D."/>
            <person name="Santos A.J."/>
        </authorList>
    </citation>
    <scope>NUCLEOTIDE SEQUENCE</scope>
    <source>
        <tissue evidence="1">Shoot tissue taken approximately 20 cm above the soil surface</tissue>
    </source>
</reference>
<accession>A0A0A9FFK8</accession>
<evidence type="ECO:0000313" key="1">
    <source>
        <dbReference type="EMBL" id="JAE11840.1"/>
    </source>
</evidence>
<name>A0A0A9FFK8_ARUDO</name>
<reference evidence="1" key="2">
    <citation type="journal article" date="2015" name="Data Brief">
        <title>Shoot transcriptome of the giant reed, Arundo donax.</title>
        <authorList>
            <person name="Barrero R.A."/>
            <person name="Guerrero F.D."/>
            <person name="Moolhuijzen P."/>
            <person name="Goolsby J.A."/>
            <person name="Tidwell J."/>
            <person name="Bellgard S.E."/>
            <person name="Bellgard M.I."/>
        </authorList>
    </citation>
    <scope>NUCLEOTIDE SEQUENCE</scope>
    <source>
        <tissue evidence="1">Shoot tissue taken approximately 20 cm above the soil surface</tissue>
    </source>
</reference>
<sequence length="62" mass="7406">MLADKMREHMISYYIDTVKSSYPAYHKLKIKCSDNKIPCTQNVRNNNTIHIIQPTRKMNMNY</sequence>
<protein>
    <submittedName>
        <fullName evidence="1">Uncharacterized protein</fullName>
    </submittedName>
</protein>